<evidence type="ECO:0000313" key="2">
    <source>
        <dbReference type="EMBL" id="EDX07866.1"/>
    </source>
</evidence>
<evidence type="ECO:0000256" key="1">
    <source>
        <dbReference type="SAM" id="MobiDB-lite"/>
    </source>
</evidence>
<dbReference type="HOGENOM" id="CLU_2052059_0_0_1"/>
<feature type="region of interest" description="Disordered" evidence="1">
    <location>
        <begin position="61"/>
        <end position="89"/>
    </location>
</feature>
<gene>
    <name evidence="2" type="primary">Dsim\GD11490</name>
    <name evidence="2" type="ORF">Dsim_GD11490</name>
</gene>
<organism evidence="2 3">
    <name type="scientific">Drosophila simulans</name>
    <name type="common">Fruit fly</name>
    <dbReference type="NCBI Taxonomy" id="7240"/>
    <lineage>
        <taxon>Eukaryota</taxon>
        <taxon>Metazoa</taxon>
        <taxon>Ecdysozoa</taxon>
        <taxon>Arthropoda</taxon>
        <taxon>Hexapoda</taxon>
        <taxon>Insecta</taxon>
        <taxon>Pterygota</taxon>
        <taxon>Neoptera</taxon>
        <taxon>Endopterygota</taxon>
        <taxon>Diptera</taxon>
        <taxon>Brachycera</taxon>
        <taxon>Muscomorpha</taxon>
        <taxon>Ephydroidea</taxon>
        <taxon>Drosophilidae</taxon>
        <taxon>Drosophila</taxon>
        <taxon>Sophophora</taxon>
    </lineage>
</organism>
<dbReference type="AlphaFoldDB" id="B4QEJ2"/>
<protein>
    <submittedName>
        <fullName evidence="2">GD11490</fullName>
    </submittedName>
</protein>
<evidence type="ECO:0000313" key="3">
    <source>
        <dbReference type="Proteomes" id="UP000000304"/>
    </source>
</evidence>
<dbReference type="EMBL" id="CM000362">
    <property type="protein sequence ID" value="EDX07866.1"/>
    <property type="molecule type" value="Genomic_DNA"/>
</dbReference>
<name>B4QEJ2_DROSI</name>
<dbReference type="Proteomes" id="UP000000304">
    <property type="component" value="Chromosome 2R"/>
</dbReference>
<accession>B4QEJ2</accession>
<proteinExistence type="predicted"/>
<reference evidence="2 3" key="1">
    <citation type="journal article" date="2007" name="Nature">
        <title>Evolution of genes and genomes on the Drosophila phylogeny.</title>
        <authorList>
            <consortium name="Drosophila 12 Genomes Consortium"/>
            <person name="Clark A.G."/>
            <person name="Eisen M.B."/>
            <person name="Smith D.R."/>
            <person name="Bergman C.M."/>
            <person name="Oliver B."/>
            <person name="Markow T.A."/>
            <person name="Kaufman T.C."/>
            <person name="Kellis M."/>
            <person name="Gelbart W."/>
            <person name="Iyer V.N."/>
            <person name="Pollard D.A."/>
            <person name="Sackton T.B."/>
            <person name="Larracuente A.M."/>
            <person name="Singh N.D."/>
            <person name="Abad J.P."/>
            <person name="Abt D.N."/>
            <person name="Adryan B."/>
            <person name="Aguade M."/>
            <person name="Akashi H."/>
            <person name="Anderson W.W."/>
            <person name="Aquadro C.F."/>
            <person name="Ardell D.H."/>
            <person name="Arguello R."/>
            <person name="Artieri C.G."/>
            <person name="Barbash D.A."/>
            <person name="Barker D."/>
            <person name="Barsanti P."/>
            <person name="Batterham P."/>
            <person name="Batzoglou S."/>
            <person name="Begun D."/>
            <person name="Bhutkar A."/>
            <person name="Blanco E."/>
            <person name="Bosak S.A."/>
            <person name="Bradley R.K."/>
            <person name="Brand A.D."/>
            <person name="Brent M.R."/>
            <person name="Brooks A.N."/>
            <person name="Brown R.H."/>
            <person name="Butlin R.K."/>
            <person name="Caggese C."/>
            <person name="Calvi B.R."/>
            <person name="Bernardo de Carvalho A."/>
            <person name="Caspi A."/>
            <person name="Castrezana S."/>
            <person name="Celniker S.E."/>
            <person name="Chang J.L."/>
            <person name="Chapple C."/>
            <person name="Chatterji S."/>
            <person name="Chinwalla A."/>
            <person name="Civetta A."/>
            <person name="Clifton S.W."/>
            <person name="Comeron J.M."/>
            <person name="Costello J.C."/>
            <person name="Coyne J.A."/>
            <person name="Daub J."/>
            <person name="David R.G."/>
            <person name="Delcher A.L."/>
            <person name="Delehaunty K."/>
            <person name="Do C.B."/>
            <person name="Ebling H."/>
            <person name="Edwards K."/>
            <person name="Eickbush T."/>
            <person name="Evans J.D."/>
            <person name="Filipski A."/>
            <person name="Findeiss S."/>
            <person name="Freyhult E."/>
            <person name="Fulton L."/>
            <person name="Fulton R."/>
            <person name="Garcia A.C."/>
            <person name="Gardiner A."/>
            <person name="Garfield D.A."/>
            <person name="Garvin B.E."/>
            <person name="Gibson G."/>
            <person name="Gilbert D."/>
            <person name="Gnerre S."/>
            <person name="Godfrey J."/>
            <person name="Good R."/>
            <person name="Gotea V."/>
            <person name="Gravely B."/>
            <person name="Greenberg A.J."/>
            <person name="Griffiths-Jones S."/>
            <person name="Gross S."/>
            <person name="Guigo R."/>
            <person name="Gustafson E.A."/>
            <person name="Haerty W."/>
            <person name="Hahn M.W."/>
            <person name="Halligan D.L."/>
            <person name="Halpern A.L."/>
            <person name="Halter G.M."/>
            <person name="Han M.V."/>
            <person name="Heger A."/>
            <person name="Hillier L."/>
            <person name="Hinrichs A.S."/>
            <person name="Holmes I."/>
            <person name="Hoskins R.A."/>
            <person name="Hubisz M.J."/>
            <person name="Hultmark D."/>
            <person name="Huntley M.A."/>
            <person name="Jaffe D.B."/>
            <person name="Jagadeeshan S."/>
            <person name="Jeck W.R."/>
            <person name="Johnson J."/>
            <person name="Jones C.D."/>
            <person name="Jordan W.C."/>
            <person name="Karpen G.H."/>
            <person name="Kataoka E."/>
            <person name="Keightley P.D."/>
            <person name="Kheradpour P."/>
            <person name="Kirkness E.F."/>
            <person name="Koerich L.B."/>
            <person name="Kristiansen K."/>
            <person name="Kudrna D."/>
            <person name="Kulathinal R.J."/>
            <person name="Kumar S."/>
            <person name="Kwok R."/>
            <person name="Lander E."/>
            <person name="Langley C.H."/>
            <person name="Lapoint R."/>
            <person name="Lazzaro B.P."/>
            <person name="Lee S.J."/>
            <person name="Levesque L."/>
            <person name="Li R."/>
            <person name="Lin C.F."/>
            <person name="Lin M.F."/>
            <person name="Lindblad-Toh K."/>
            <person name="Llopart A."/>
            <person name="Long M."/>
            <person name="Low L."/>
            <person name="Lozovsky E."/>
            <person name="Lu J."/>
            <person name="Luo M."/>
            <person name="Machado C.A."/>
            <person name="Makalowski W."/>
            <person name="Marzo M."/>
            <person name="Matsuda M."/>
            <person name="Matzkin L."/>
            <person name="McAllister B."/>
            <person name="McBride C.S."/>
            <person name="McKernan B."/>
            <person name="McKernan K."/>
            <person name="Mendez-Lago M."/>
            <person name="Minx P."/>
            <person name="Mollenhauer M.U."/>
            <person name="Montooth K."/>
            <person name="Mount S.M."/>
            <person name="Mu X."/>
            <person name="Myers E."/>
            <person name="Negre B."/>
            <person name="Newfeld S."/>
            <person name="Nielsen R."/>
            <person name="Noor M.A."/>
            <person name="O'Grady P."/>
            <person name="Pachter L."/>
            <person name="Papaceit M."/>
            <person name="Parisi M.J."/>
            <person name="Parisi M."/>
            <person name="Parts L."/>
            <person name="Pedersen J.S."/>
            <person name="Pesole G."/>
            <person name="Phillippy A.M."/>
            <person name="Ponting C.P."/>
            <person name="Pop M."/>
            <person name="Porcelli D."/>
            <person name="Powell J.R."/>
            <person name="Prohaska S."/>
            <person name="Pruitt K."/>
            <person name="Puig M."/>
            <person name="Quesneville H."/>
            <person name="Ram K.R."/>
            <person name="Rand D."/>
            <person name="Rasmussen M.D."/>
            <person name="Reed L.K."/>
            <person name="Reenan R."/>
            <person name="Reily A."/>
            <person name="Remington K.A."/>
            <person name="Rieger T.T."/>
            <person name="Ritchie M.G."/>
            <person name="Robin C."/>
            <person name="Rogers Y.H."/>
            <person name="Rohde C."/>
            <person name="Rozas J."/>
            <person name="Rubenfield M.J."/>
            <person name="Ruiz A."/>
            <person name="Russo S."/>
            <person name="Salzberg S.L."/>
            <person name="Sanchez-Gracia A."/>
            <person name="Saranga D.J."/>
            <person name="Sato H."/>
            <person name="Schaeffer S.W."/>
            <person name="Schatz M.C."/>
            <person name="Schlenke T."/>
            <person name="Schwartz R."/>
            <person name="Segarra C."/>
            <person name="Singh R.S."/>
            <person name="Sirot L."/>
            <person name="Sirota M."/>
            <person name="Sisneros N.B."/>
            <person name="Smith C.D."/>
            <person name="Smith T.F."/>
            <person name="Spieth J."/>
            <person name="Stage D.E."/>
            <person name="Stark A."/>
            <person name="Stephan W."/>
            <person name="Strausberg R.L."/>
            <person name="Strempel S."/>
            <person name="Sturgill D."/>
            <person name="Sutton G."/>
            <person name="Sutton G.G."/>
            <person name="Tao W."/>
            <person name="Teichmann S."/>
            <person name="Tobari Y.N."/>
            <person name="Tomimura Y."/>
            <person name="Tsolas J.M."/>
            <person name="Valente V.L."/>
            <person name="Venter E."/>
            <person name="Venter J.C."/>
            <person name="Vicario S."/>
            <person name="Vieira F.G."/>
            <person name="Vilella A.J."/>
            <person name="Villasante A."/>
            <person name="Walenz B."/>
            <person name="Wang J."/>
            <person name="Wasserman M."/>
            <person name="Watts T."/>
            <person name="Wilson D."/>
            <person name="Wilson R.K."/>
            <person name="Wing R.A."/>
            <person name="Wolfner M.F."/>
            <person name="Wong A."/>
            <person name="Wong G.K."/>
            <person name="Wu C.I."/>
            <person name="Wu G."/>
            <person name="Yamamoto D."/>
            <person name="Yang H.P."/>
            <person name="Yang S.P."/>
            <person name="Yorke J.A."/>
            <person name="Yoshida K."/>
            <person name="Zdobnov E."/>
            <person name="Zhang P."/>
            <person name="Zhang Y."/>
            <person name="Zimin A.V."/>
            <person name="Baldwin J."/>
            <person name="Abdouelleil A."/>
            <person name="Abdulkadir J."/>
            <person name="Abebe A."/>
            <person name="Abera B."/>
            <person name="Abreu J."/>
            <person name="Acer S.C."/>
            <person name="Aftuck L."/>
            <person name="Alexander A."/>
            <person name="An P."/>
            <person name="Anderson E."/>
            <person name="Anderson S."/>
            <person name="Arachi H."/>
            <person name="Azer M."/>
            <person name="Bachantsang P."/>
            <person name="Barry A."/>
            <person name="Bayul T."/>
            <person name="Berlin A."/>
            <person name="Bessette D."/>
            <person name="Bloom T."/>
            <person name="Blye J."/>
            <person name="Boguslavskiy L."/>
            <person name="Bonnet C."/>
            <person name="Boukhgalter B."/>
            <person name="Bourzgui I."/>
            <person name="Brown A."/>
            <person name="Cahill P."/>
            <person name="Channer S."/>
            <person name="Cheshatsang Y."/>
            <person name="Chuda L."/>
            <person name="Citroen M."/>
            <person name="Collymore A."/>
            <person name="Cooke P."/>
            <person name="Costello M."/>
            <person name="D'Aco K."/>
            <person name="Daza R."/>
            <person name="De Haan G."/>
            <person name="DeGray S."/>
            <person name="DeMaso C."/>
            <person name="Dhargay N."/>
            <person name="Dooley K."/>
            <person name="Dooley E."/>
            <person name="Doricent M."/>
            <person name="Dorje P."/>
            <person name="Dorjee K."/>
            <person name="Dupes A."/>
            <person name="Elong R."/>
            <person name="Falk J."/>
            <person name="Farina A."/>
            <person name="Faro S."/>
            <person name="Ferguson D."/>
            <person name="Fisher S."/>
            <person name="Foley C.D."/>
            <person name="Franke A."/>
            <person name="Friedrich D."/>
            <person name="Gadbois L."/>
            <person name="Gearin G."/>
            <person name="Gearin C.R."/>
            <person name="Giannoukos G."/>
            <person name="Goode T."/>
            <person name="Graham J."/>
            <person name="Grandbois E."/>
            <person name="Grewal S."/>
            <person name="Gyaltsen K."/>
            <person name="Hafez N."/>
            <person name="Hagos B."/>
            <person name="Hall J."/>
            <person name="Henson C."/>
            <person name="Hollinger A."/>
            <person name="Honan T."/>
            <person name="Huard M.D."/>
            <person name="Hughes L."/>
            <person name="Hurhula B."/>
            <person name="Husby M.E."/>
            <person name="Kamat A."/>
            <person name="Kanga B."/>
            <person name="Kashin S."/>
            <person name="Khazanovich D."/>
            <person name="Kisner P."/>
            <person name="Lance K."/>
            <person name="Lara M."/>
            <person name="Lee W."/>
            <person name="Lennon N."/>
            <person name="Letendre F."/>
            <person name="LeVine R."/>
            <person name="Lipovsky A."/>
            <person name="Liu X."/>
            <person name="Liu J."/>
            <person name="Liu S."/>
            <person name="Lokyitsang T."/>
            <person name="Lokyitsang Y."/>
            <person name="Lubonja R."/>
            <person name="Lui A."/>
            <person name="MacDonald P."/>
            <person name="Magnisalis V."/>
            <person name="Maru K."/>
            <person name="Matthews C."/>
            <person name="McCusker W."/>
            <person name="McDonough S."/>
            <person name="Mehta T."/>
            <person name="Meldrim J."/>
            <person name="Meneus L."/>
            <person name="Mihai O."/>
            <person name="Mihalev A."/>
            <person name="Mihova T."/>
            <person name="Mittelman R."/>
            <person name="Mlenga V."/>
            <person name="Montmayeur A."/>
            <person name="Mulrain L."/>
            <person name="Navidi A."/>
            <person name="Naylor J."/>
            <person name="Negash T."/>
            <person name="Nguyen T."/>
            <person name="Nguyen N."/>
            <person name="Nicol R."/>
            <person name="Norbu C."/>
            <person name="Norbu N."/>
            <person name="Novod N."/>
            <person name="O'Neill B."/>
            <person name="Osman S."/>
            <person name="Markiewicz E."/>
            <person name="Oyono O.L."/>
            <person name="Patti C."/>
            <person name="Phunkhang P."/>
            <person name="Pierre F."/>
            <person name="Priest M."/>
            <person name="Raghuraman S."/>
            <person name="Rege F."/>
            <person name="Reyes R."/>
            <person name="Rise C."/>
            <person name="Rogov P."/>
            <person name="Ross K."/>
            <person name="Ryan E."/>
            <person name="Settipalli S."/>
            <person name="Shea T."/>
            <person name="Sherpa N."/>
            <person name="Shi L."/>
            <person name="Shih D."/>
            <person name="Sparrow T."/>
            <person name="Spaulding J."/>
            <person name="Stalker J."/>
            <person name="Stange-Thomann N."/>
            <person name="Stavropoulos S."/>
            <person name="Stone C."/>
            <person name="Strader C."/>
            <person name="Tesfaye S."/>
            <person name="Thomson T."/>
            <person name="Thoulutsang Y."/>
            <person name="Thoulutsang D."/>
            <person name="Topham K."/>
            <person name="Topping I."/>
            <person name="Tsamla T."/>
            <person name="Vassiliev H."/>
            <person name="Vo A."/>
            <person name="Wangchuk T."/>
            <person name="Wangdi T."/>
            <person name="Weiand M."/>
            <person name="Wilkinson J."/>
            <person name="Wilson A."/>
            <person name="Yadav S."/>
            <person name="Young G."/>
            <person name="Yu Q."/>
            <person name="Zembek L."/>
            <person name="Zhong D."/>
            <person name="Zimmer A."/>
            <person name="Zwirko Z."/>
            <person name="Jaffe D.B."/>
            <person name="Alvarez P."/>
            <person name="Brockman W."/>
            <person name="Butler J."/>
            <person name="Chin C."/>
            <person name="Gnerre S."/>
            <person name="Grabherr M."/>
            <person name="Kleber M."/>
            <person name="Mauceli E."/>
            <person name="MacCallum I."/>
        </authorList>
    </citation>
    <scope>NUCLEOTIDE SEQUENCE [LARGE SCALE GENOMIC DNA]</scope>
    <source>
        <strain evidence="3">white501</strain>
    </source>
</reference>
<sequence length="120" mass="13791">MQGGIEGHKVIICRCFPDGWMTGWLDGWWTPTCDKSQCHTFVCDQTACGSYQTLLAISTHEAKSKPSPNFQSQSKERKTEYEEDEDEDEDEAFFCGREWFMWGIKLARKPGEIVLEDNVS</sequence>
<keyword evidence="3" id="KW-1185">Reference proteome</keyword>